<evidence type="ECO:0000313" key="2">
    <source>
        <dbReference type="EMBL" id="KAH3813876.1"/>
    </source>
</evidence>
<accession>A0A9D4JIK4</accession>
<keyword evidence="3" id="KW-1185">Reference proteome</keyword>
<reference evidence="2" key="2">
    <citation type="submission" date="2020-11" db="EMBL/GenBank/DDBJ databases">
        <authorList>
            <person name="McCartney M.A."/>
            <person name="Auch B."/>
            <person name="Kono T."/>
            <person name="Mallez S."/>
            <person name="Becker A."/>
            <person name="Gohl D.M."/>
            <person name="Silverstein K.A.T."/>
            <person name="Koren S."/>
            <person name="Bechman K.B."/>
            <person name="Herman A."/>
            <person name="Abrahante J.E."/>
            <person name="Garbe J."/>
        </authorList>
    </citation>
    <scope>NUCLEOTIDE SEQUENCE</scope>
    <source>
        <strain evidence="2">Duluth1</strain>
        <tissue evidence="2">Whole animal</tissue>
    </source>
</reference>
<protein>
    <submittedName>
        <fullName evidence="2">Uncharacterized protein</fullName>
    </submittedName>
</protein>
<dbReference type="Proteomes" id="UP000828390">
    <property type="component" value="Unassembled WGS sequence"/>
</dbReference>
<organism evidence="2 3">
    <name type="scientific">Dreissena polymorpha</name>
    <name type="common">Zebra mussel</name>
    <name type="synonym">Mytilus polymorpha</name>
    <dbReference type="NCBI Taxonomy" id="45954"/>
    <lineage>
        <taxon>Eukaryota</taxon>
        <taxon>Metazoa</taxon>
        <taxon>Spiralia</taxon>
        <taxon>Lophotrochozoa</taxon>
        <taxon>Mollusca</taxon>
        <taxon>Bivalvia</taxon>
        <taxon>Autobranchia</taxon>
        <taxon>Heteroconchia</taxon>
        <taxon>Euheterodonta</taxon>
        <taxon>Imparidentia</taxon>
        <taxon>Neoheterodontei</taxon>
        <taxon>Myida</taxon>
        <taxon>Dreissenoidea</taxon>
        <taxon>Dreissenidae</taxon>
        <taxon>Dreissena</taxon>
    </lineage>
</organism>
<evidence type="ECO:0000313" key="3">
    <source>
        <dbReference type="Proteomes" id="UP000828390"/>
    </source>
</evidence>
<evidence type="ECO:0000256" key="1">
    <source>
        <dbReference type="SAM" id="Phobius"/>
    </source>
</evidence>
<sequence length="73" mass="8421">MMVGVYCKSYSSHPLYCQGVALNFVLLDPLLLCLYPWTVRRPPKKRSLCRLGEHQGYSLGVCCILMLMLREQQ</sequence>
<keyword evidence="1" id="KW-0472">Membrane</keyword>
<dbReference type="EMBL" id="JAIWYP010000006">
    <property type="protein sequence ID" value="KAH3813876.1"/>
    <property type="molecule type" value="Genomic_DNA"/>
</dbReference>
<keyword evidence="1" id="KW-0812">Transmembrane</keyword>
<keyword evidence="1" id="KW-1133">Transmembrane helix</keyword>
<name>A0A9D4JIK4_DREPO</name>
<reference evidence="2" key="1">
    <citation type="journal article" date="2019" name="bioRxiv">
        <title>The Genome of the Zebra Mussel, Dreissena polymorpha: A Resource for Invasive Species Research.</title>
        <authorList>
            <person name="McCartney M.A."/>
            <person name="Auch B."/>
            <person name="Kono T."/>
            <person name="Mallez S."/>
            <person name="Zhang Y."/>
            <person name="Obille A."/>
            <person name="Becker A."/>
            <person name="Abrahante J.E."/>
            <person name="Garbe J."/>
            <person name="Badalamenti J.P."/>
            <person name="Herman A."/>
            <person name="Mangelson H."/>
            <person name="Liachko I."/>
            <person name="Sullivan S."/>
            <person name="Sone E.D."/>
            <person name="Koren S."/>
            <person name="Silverstein K.A.T."/>
            <person name="Beckman K.B."/>
            <person name="Gohl D.M."/>
        </authorList>
    </citation>
    <scope>NUCLEOTIDE SEQUENCE</scope>
    <source>
        <strain evidence="2">Duluth1</strain>
        <tissue evidence="2">Whole animal</tissue>
    </source>
</reference>
<gene>
    <name evidence="2" type="ORF">DPMN_142347</name>
</gene>
<feature type="transmembrane region" description="Helical" evidence="1">
    <location>
        <begin position="20"/>
        <end position="39"/>
    </location>
</feature>
<proteinExistence type="predicted"/>
<dbReference type="AlphaFoldDB" id="A0A9D4JIK4"/>
<comment type="caution">
    <text evidence="2">The sequence shown here is derived from an EMBL/GenBank/DDBJ whole genome shotgun (WGS) entry which is preliminary data.</text>
</comment>